<evidence type="ECO:0000313" key="9">
    <source>
        <dbReference type="Proteomes" id="UP000005237"/>
    </source>
</evidence>
<organism evidence="8 9">
    <name type="scientific">Caenorhabditis japonica</name>
    <dbReference type="NCBI Taxonomy" id="281687"/>
    <lineage>
        <taxon>Eukaryota</taxon>
        <taxon>Metazoa</taxon>
        <taxon>Ecdysozoa</taxon>
        <taxon>Nematoda</taxon>
        <taxon>Chromadorea</taxon>
        <taxon>Rhabditida</taxon>
        <taxon>Rhabditina</taxon>
        <taxon>Rhabditomorpha</taxon>
        <taxon>Rhabditoidea</taxon>
        <taxon>Rhabditidae</taxon>
        <taxon>Peloderinae</taxon>
        <taxon>Caenorhabditis</taxon>
    </lineage>
</organism>
<keyword evidence="4 6" id="KW-0539">Nucleus</keyword>
<evidence type="ECO:0000256" key="6">
    <source>
        <dbReference type="PIRNR" id="PIRNR017246"/>
    </source>
</evidence>
<evidence type="ECO:0000256" key="3">
    <source>
        <dbReference type="ARBA" id="ARBA00023163"/>
    </source>
</evidence>
<feature type="compositionally biased region" description="Polar residues" evidence="7">
    <location>
        <begin position="1"/>
        <end position="13"/>
    </location>
</feature>
<dbReference type="Pfam" id="PF03540">
    <property type="entry name" value="TAF10"/>
    <property type="match status" value="1"/>
</dbReference>
<dbReference type="PANTHER" id="PTHR21242">
    <property type="entry name" value="TRANSCRIPTION INITIATION FACTOR TFIID SUBUNIT 10"/>
    <property type="match status" value="1"/>
</dbReference>
<reference evidence="9" key="1">
    <citation type="submission" date="2010-08" db="EMBL/GenBank/DDBJ databases">
        <authorList>
            <consortium name="Caenorhabditis japonica Sequencing Consortium"/>
            <person name="Wilson R.K."/>
        </authorList>
    </citation>
    <scope>NUCLEOTIDE SEQUENCE [LARGE SCALE GENOMIC DNA]</scope>
    <source>
        <strain evidence="9">DF5081</strain>
    </source>
</reference>
<keyword evidence="3 6" id="KW-0804">Transcription</keyword>
<keyword evidence="9" id="KW-1185">Reference proteome</keyword>
<dbReference type="GO" id="GO:0009794">
    <property type="term" value="P:regulation of mitotic cell cycle, embryonic"/>
    <property type="evidence" value="ECO:0007669"/>
    <property type="project" value="EnsemblMetazoa"/>
</dbReference>
<evidence type="ECO:0000256" key="1">
    <source>
        <dbReference type="ARBA" id="ARBA00004123"/>
    </source>
</evidence>
<dbReference type="GO" id="GO:0006367">
    <property type="term" value="P:transcription initiation at RNA polymerase II promoter"/>
    <property type="evidence" value="ECO:0007669"/>
    <property type="project" value="TreeGrafter"/>
</dbReference>
<evidence type="ECO:0000256" key="2">
    <source>
        <dbReference type="ARBA" id="ARBA00023015"/>
    </source>
</evidence>
<dbReference type="GO" id="GO:1990841">
    <property type="term" value="F:promoter-specific chromatin binding"/>
    <property type="evidence" value="ECO:0007669"/>
    <property type="project" value="TreeGrafter"/>
</dbReference>
<accession>A0A8R1HQM7</accession>
<proteinExistence type="inferred from homology"/>
<name>A0A8R1HQM7_CAEJA</name>
<dbReference type="GO" id="GO:0009792">
    <property type="term" value="P:embryo development ending in birth or egg hatching"/>
    <property type="evidence" value="ECO:0007669"/>
    <property type="project" value="EnsemblMetazoa"/>
</dbReference>
<comment type="subcellular location">
    <subcellularLocation>
        <location evidence="1 6">Nucleus</location>
    </subcellularLocation>
</comment>
<protein>
    <recommendedName>
        <fullName evidence="6">Transcription initiation factor TFIID subunit 10</fullName>
    </recommendedName>
</protein>
<evidence type="ECO:0000256" key="4">
    <source>
        <dbReference type="ARBA" id="ARBA00023242"/>
    </source>
</evidence>
<comment type="similarity">
    <text evidence="5 6">Belongs to the TAF10 family.</text>
</comment>
<dbReference type="Proteomes" id="UP000005237">
    <property type="component" value="Unassembled WGS sequence"/>
</dbReference>
<feature type="region of interest" description="Disordered" evidence="7">
    <location>
        <begin position="1"/>
        <end position="39"/>
    </location>
</feature>
<dbReference type="CDD" id="cd07982">
    <property type="entry name" value="HFD_TAF10"/>
    <property type="match status" value="1"/>
</dbReference>
<reference evidence="8" key="2">
    <citation type="submission" date="2022-06" db="UniProtKB">
        <authorList>
            <consortium name="EnsemblMetazoa"/>
        </authorList>
    </citation>
    <scope>IDENTIFICATION</scope>
    <source>
        <strain evidence="8">DF5081</strain>
    </source>
</reference>
<dbReference type="GO" id="GO:0000124">
    <property type="term" value="C:SAGA complex"/>
    <property type="evidence" value="ECO:0007669"/>
    <property type="project" value="TreeGrafter"/>
</dbReference>
<keyword evidence="2 6" id="KW-0805">Transcription regulation</keyword>
<evidence type="ECO:0000256" key="7">
    <source>
        <dbReference type="SAM" id="MobiDB-lite"/>
    </source>
</evidence>
<dbReference type="GO" id="GO:0016251">
    <property type="term" value="F:RNA polymerase II general transcription initiation factor activity"/>
    <property type="evidence" value="ECO:0007669"/>
    <property type="project" value="TreeGrafter"/>
</dbReference>
<sequence length="174" mass="19641">MNNPDQSAHSLDSTLMPPPAMPQRSTAAQQQHVYSSLEPSVQNIRTTLHRPLSANQKQFLEKTVQKNEQNQDETTEFIKQLGEYPPTIPDSVTMHFLKSSGVEGTDPRVTRMVALAAQKHISDIVLDCMQNARMKGLGMTKKGTKDTKYTLTEELLDEVLKEYGHHNTRPPYHT</sequence>
<dbReference type="PANTHER" id="PTHR21242:SF0">
    <property type="entry name" value="TRANSCRIPTION INITIATION FACTOR TFIID SUBUNIT 10"/>
    <property type="match status" value="1"/>
</dbReference>
<dbReference type="GO" id="GO:0005669">
    <property type="term" value="C:transcription factor TFIID complex"/>
    <property type="evidence" value="ECO:0007669"/>
    <property type="project" value="TreeGrafter"/>
</dbReference>
<dbReference type="PIRSF" id="PIRSF017246">
    <property type="entry name" value="TFIID_TAF10"/>
    <property type="match status" value="1"/>
</dbReference>
<dbReference type="InterPro" id="IPR003923">
    <property type="entry name" value="TAF10"/>
</dbReference>
<evidence type="ECO:0000256" key="5">
    <source>
        <dbReference type="ARBA" id="ARBA00025730"/>
    </source>
</evidence>
<comment type="function">
    <text evidence="6">The TFIID basal transcription factor complex plays a major role in the initiation of RNA polymerase II (Pol II)-dependent transcription.</text>
</comment>
<evidence type="ECO:0000313" key="8">
    <source>
        <dbReference type="EnsemblMetazoa" id="CJA08371.1"/>
    </source>
</evidence>
<feature type="compositionally biased region" description="Polar residues" evidence="7">
    <location>
        <begin position="23"/>
        <end position="39"/>
    </location>
</feature>
<dbReference type="GO" id="GO:0045944">
    <property type="term" value="P:positive regulation of transcription by RNA polymerase II"/>
    <property type="evidence" value="ECO:0007669"/>
    <property type="project" value="EnsemblMetazoa"/>
</dbReference>
<dbReference type="PRINTS" id="PR01443">
    <property type="entry name" value="TFIID30KDSUB"/>
</dbReference>
<dbReference type="AlphaFoldDB" id="A0A8R1HQM7"/>
<dbReference type="EnsemblMetazoa" id="CJA08371.1">
    <property type="protein sequence ID" value="CJA08371.1"/>
    <property type="gene ID" value="WBGene00127574"/>
</dbReference>